<dbReference type="GeneID" id="83038974"/>
<dbReference type="SUPFAM" id="SSF51197">
    <property type="entry name" value="Clavaminate synthase-like"/>
    <property type="match status" value="1"/>
</dbReference>
<evidence type="ECO:0000259" key="1">
    <source>
        <dbReference type="Pfam" id="PF09313"/>
    </source>
</evidence>
<dbReference type="RefSeq" id="WP_077344441.1">
    <property type="nucleotide sequence ID" value="NZ_CATYED010000003.1"/>
</dbReference>
<gene>
    <name evidence="2" type="ORF">B5M06_06520</name>
</gene>
<evidence type="ECO:0000313" key="3">
    <source>
        <dbReference type="Proteomes" id="UP000242792"/>
    </source>
</evidence>
<reference evidence="2 3" key="1">
    <citation type="submission" date="2017-03" db="EMBL/GenBank/DDBJ databases">
        <title>Rapid Whole Genome Sequencing of Comamonas kerstersii Causing Continuous ambulatory Peritoneal Dialysis-Associated Peritonitis.</title>
        <authorList>
            <person name="Zheng B."/>
        </authorList>
    </citation>
    <scope>NUCLEOTIDE SEQUENCE [LARGE SCALE GENOMIC DNA]</scope>
    <source>
        <strain evidence="2 3">8943</strain>
    </source>
</reference>
<evidence type="ECO:0000313" key="2">
    <source>
        <dbReference type="EMBL" id="AQZ97961.1"/>
    </source>
</evidence>
<dbReference type="EMBL" id="CP020121">
    <property type="protein sequence ID" value="AQZ97961.1"/>
    <property type="molecule type" value="Genomic_DNA"/>
</dbReference>
<sequence length="115" mass="12517">MNQKDCLALPPGAQAYKRTPVFTQDTVPAGLLRDHVTREGTWALIHVLEGVVRYRVPGLDVEQDLHPAAAPGVVLPQMPHSVQPVGAVRFFVEFYALQPQEQAGRPGLPSTGLVE</sequence>
<dbReference type="Gene3D" id="2.60.120.10">
    <property type="entry name" value="Jelly Rolls"/>
    <property type="match status" value="1"/>
</dbReference>
<protein>
    <recommendedName>
        <fullName evidence="1">TehB/YeaR-like domain-containing protein</fullName>
    </recommendedName>
</protein>
<dbReference type="Pfam" id="PF09313">
    <property type="entry name" value="TehB-like"/>
    <property type="match status" value="1"/>
</dbReference>
<proteinExistence type="predicted"/>
<dbReference type="InterPro" id="IPR014710">
    <property type="entry name" value="RmlC-like_jellyroll"/>
</dbReference>
<dbReference type="Proteomes" id="UP000242792">
    <property type="component" value="Chromosome"/>
</dbReference>
<accession>A0A1V0BDL7</accession>
<dbReference type="OrthoDB" id="9799128at2"/>
<dbReference type="AlphaFoldDB" id="A0A1V3TLZ2"/>
<organism evidence="2 3">
    <name type="scientific">Comamonas kerstersii</name>
    <dbReference type="NCBI Taxonomy" id="225992"/>
    <lineage>
        <taxon>Bacteria</taxon>
        <taxon>Pseudomonadati</taxon>
        <taxon>Pseudomonadota</taxon>
        <taxon>Betaproteobacteria</taxon>
        <taxon>Burkholderiales</taxon>
        <taxon>Comamonadaceae</taxon>
        <taxon>Comamonas</taxon>
    </lineage>
</organism>
<feature type="domain" description="TehB/YeaR-like" evidence="1">
    <location>
        <begin position="17"/>
        <end position="92"/>
    </location>
</feature>
<dbReference type="KEGG" id="cke:B5M06_06520"/>
<name>A0A1V3TLZ2_9BURK</name>
<accession>A0A1V3TLZ2</accession>
<dbReference type="InterPro" id="IPR015392">
    <property type="entry name" value="TehB/YeaR-like_dom"/>
</dbReference>